<evidence type="ECO:0000313" key="10">
    <source>
        <dbReference type="Proteomes" id="UP000230843"/>
    </source>
</evidence>
<comment type="subcellular location">
    <subcellularLocation>
        <location evidence="5">Cytoplasm</location>
    </subcellularLocation>
</comment>
<dbReference type="InterPro" id="IPR004154">
    <property type="entry name" value="Anticodon-bd"/>
</dbReference>
<evidence type="ECO:0000259" key="8">
    <source>
        <dbReference type="PROSITE" id="PS50862"/>
    </source>
</evidence>
<evidence type="ECO:0000256" key="5">
    <source>
        <dbReference type="HAMAP-Rule" id="MF_00127"/>
    </source>
</evidence>
<reference evidence="10" key="1">
    <citation type="submission" date="2017-09" db="EMBL/GenBank/DDBJ databases">
        <title>Depth-based differentiation of microbial function through sediment-hosted aquifers and enrichment of novel symbionts in the deep terrestrial subsurface.</title>
        <authorList>
            <person name="Probst A.J."/>
            <person name="Ladd B."/>
            <person name="Jarett J.K."/>
            <person name="Geller-Mcgrath D.E."/>
            <person name="Sieber C.M.K."/>
            <person name="Emerson J.B."/>
            <person name="Anantharaman K."/>
            <person name="Thomas B.C."/>
            <person name="Malmstrom R."/>
            <person name="Stieglmeier M."/>
            <person name="Klingl A."/>
            <person name="Woyke T."/>
            <person name="Ryan C.M."/>
            <person name="Banfield J.F."/>
        </authorList>
    </citation>
    <scope>NUCLEOTIDE SEQUENCE [LARGE SCALE GENOMIC DNA]</scope>
</reference>
<comment type="caution">
    <text evidence="9">The sequence shown here is derived from an EMBL/GenBank/DDBJ whole genome shotgun (WGS) entry which is preliminary data.</text>
</comment>
<dbReference type="PROSITE" id="PS50862">
    <property type="entry name" value="AA_TRNA_LIGASE_II"/>
    <property type="match status" value="1"/>
</dbReference>
<feature type="binding site" evidence="6">
    <location>
        <position position="163"/>
    </location>
    <ligand>
        <name>L-histidine</name>
        <dbReference type="ChEBI" id="CHEBI:57595"/>
    </ligand>
</feature>
<keyword evidence="5 9" id="KW-0436">Ligase</keyword>
<evidence type="ECO:0000256" key="1">
    <source>
        <dbReference type="ARBA" id="ARBA00008226"/>
    </source>
</evidence>
<dbReference type="InterPro" id="IPR045864">
    <property type="entry name" value="aa-tRNA-synth_II/BPL/LPL"/>
</dbReference>
<keyword evidence="5" id="KW-0963">Cytoplasm</keyword>
<evidence type="ECO:0000256" key="2">
    <source>
        <dbReference type="ARBA" id="ARBA00022741"/>
    </source>
</evidence>
<feature type="compositionally biased region" description="Basic residues" evidence="7">
    <location>
        <begin position="16"/>
        <end position="25"/>
    </location>
</feature>
<dbReference type="NCBIfam" id="TIGR00442">
    <property type="entry name" value="hisS"/>
    <property type="match status" value="1"/>
</dbReference>
<dbReference type="Gene3D" id="3.40.50.800">
    <property type="entry name" value="Anticodon-binding domain"/>
    <property type="match status" value="1"/>
</dbReference>
<comment type="catalytic activity">
    <reaction evidence="4 5">
        <text>tRNA(His) + L-histidine + ATP = L-histidyl-tRNA(His) + AMP + diphosphate + H(+)</text>
        <dbReference type="Rhea" id="RHEA:17313"/>
        <dbReference type="Rhea" id="RHEA-COMP:9665"/>
        <dbReference type="Rhea" id="RHEA-COMP:9689"/>
        <dbReference type="ChEBI" id="CHEBI:15378"/>
        <dbReference type="ChEBI" id="CHEBI:30616"/>
        <dbReference type="ChEBI" id="CHEBI:33019"/>
        <dbReference type="ChEBI" id="CHEBI:57595"/>
        <dbReference type="ChEBI" id="CHEBI:78442"/>
        <dbReference type="ChEBI" id="CHEBI:78527"/>
        <dbReference type="ChEBI" id="CHEBI:456215"/>
        <dbReference type="EC" id="6.1.1.21"/>
    </reaction>
</comment>
<evidence type="ECO:0000313" key="9">
    <source>
        <dbReference type="EMBL" id="PJA89576.1"/>
    </source>
</evidence>
<accession>A0A2M7Z605</accession>
<dbReference type="InterPro" id="IPR004516">
    <property type="entry name" value="HisRS/HisZ"/>
</dbReference>
<evidence type="ECO:0000256" key="7">
    <source>
        <dbReference type="SAM" id="MobiDB-lite"/>
    </source>
</evidence>
<dbReference type="Proteomes" id="UP000230843">
    <property type="component" value="Unassembled WGS sequence"/>
</dbReference>
<dbReference type="SUPFAM" id="SSF55681">
    <property type="entry name" value="Class II aaRS and biotin synthetases"/>
    <property type="match status" value="1"/>
</dbReference>
<gene>
    <name evidence="5" type="primary">hisS</name>
    <name evidence="9" type="ORF">CO137_03545</name>
</gene>
<dbReference type="GO" id="GO:0005524">
    <property type="term" value="F:ATP binding"/>
    <property type="evidence" value="ECO:0007669"/>
    <property type="project" value="UniProtKB-UniRule"/>
</dbReference>
<comment type="subunit">
    <text evidence="5">Homodimer.</text>
</comment>
<feature type="binding site" evidence="6">
    <location>
        <position position="167"/>
    </location>
    <ligand>
        <name>L-histidine</name>
        <dbReference type="ChEBI" id="CHEBI:57595"/>
    </ligand>
</feature>
<feature type="binding site" evidence="6">
    <location>
        <position position="149"/>
    </location>
    <ligand>
        <name>L-histidine</name>
        <dbReference type="ChEBI" id="CHEBI:57595"/>
    </ligand>
</feature>
<dbReference type="GO" id="GO:0005737">
    <property type="term" value="C:cytoplasm"/>
    <property type="evidence" value="ECO:0007669"/>
    <property type="project" value="UniProtKB-SubCell"/>
</dbReference>
<dbReference type="HAMAP" id="MF_00127">
    <property type="entry name" value="His_tRNA_synth"/>
    <property type="match status" value="1"/>
</dbReference>
<dbReference type="InterPro" id="IPR041715">
    <property type="entry name" value="HisRS-like_core"/>
</dbReference>
<dbReference type="Pfam" id="PF03129">
    <property type="entry name" value="HGTP_anticodon"/>
    <property type="match status" value="1"/>
</dbReference>
<dbReference type="GO" id="GO:0006427">
    <property type="term" value="P:histidyl-tRNA aminoacylation"/>
    <property type="evidence" value="ECO:0007669"/>
    <property type="project" value="UniProtKB-UniRule"/>
</dbReference>
<dbReference type="EMBL" id="PFVJ01000076">
    <property type="protein sequence ID" value="PJA89576.1"/>
    <property type="molecule type" value="Genomic_DNA"/>
</dbReference>
<protein>
    <recommendedName>
        <fullName evidence="5">Histidine--tRNA ligase</fullName>
        <ecNumber evidence="5">6.1.1.21</ecNumber>
    </recommendedName>
    <alternativeName>
        <fullName evidence="5">Histidyl-tRNA synthetase</fullName>
        <shortName evidence="5">HisRS</shortName>
    </alternativeName>
</protein>
<name>A0A2M7Z605_9BACT</name>
<feature type="binding site" evidence="6">
    <location>
        <position position="290"/>
    </location>
    <ligand>
        <name>L-histidine</name>
        <dbReference type="ChEBI" id="CHEBI:57595"/>
    </ligand>
</feature>
<dbReference type="PANTHER" id="PTHR43707:SF1">
    <property type="entry name" value="HISTIDINE--TRNA LIGASE, MITOCHONDRIAL-RELATED"/>
    <property type="match status" value="1"/>
</dbReference>
<sequence>MVQKSKTVKKQENKKATKPPVKKVVKKEEDLEPQKDLVFARVKGMRDILPQDSKVWSKIRSKMEEMTKAYGYSYIETPLLESANLFVRSVGKGTDIVEKEMYVFDGVDSAGKVALRPEATASVVRAYIENGLNKTPQPVKVWYEGPMFRREKPQANRYREFHQFGCEVIGDDHNPAMEAELISLAYNFIKDLGIDTIIHLNSIGTVEDREKYLVELVSYLRSKRSYLCVDCKRRINKNSLRVLDCKVRGCQSVIEEAPHIVDWLGDKSKEFFMSVLEYLDELGLPYKLVRGLDYYTDTVFELFPVDKDEEEDGSQSALAAGGRYDALVEHLGGQPTSACGFGVGLERVVNKLKEKSKNGVVEDENDIKIFFAQLGIQAKRRALGIIEELRKDGIFVGHNLAKSALKAQMEIADKMQTSYTLILGQREVQDSTIIIRDMESGIQEIIDQKKLKVRLKKILSQLM</sequence>
<dbReference type="EC" id="6.1.1.21" evidence="5"/>
<feature type="binding site" evidence="6">
    <location>
        <begin position="294"/>
        <end position="295"/>
    </location>
    <ligand>
        <name>L-histidine</name>
        <dbReference type="ChEBI" id="CHEBI:57595"/>
    </ligand>
</feature>
<dbReference type="Gene3D" id="3.30.930.10">
    <property type="entry name" value="Bira Bifunctional Protein, Domain 2"/>
    <property type="match status" value="1"/>
</dbReference>
<dbReference type="CDD" id="cd00773">
    <property type="entry name" value="HisRS-like_core"/>
    <property type="match status" value="1"/>
</dbReference>
<dbReference type="InterPro" id="IPR036621">
    <property type="entry name" value="Anticodon-bd_dom_sf"/>
</dbReference>
<evidence type="ECO:0000256" key="4">
    <source>
        <dbReference type="ARBA" id="ARBA00047639"/>
    </source>
</evidence>
<proteinExistence type="inferred from homology"/>
<keyword evidence="5" id="KW-0067">ATP-binding</keyword>
<dbReference type="Pfam" id="PF13393">
    <property type="entry name" value="tRNA-synt_His"/>
    <property type="match status" value="1"/>
</dbReference>
<dbReference type="InterPro" id="IPR006195">
    <property type="entry name" value="aa-tRNA-synth_II"/>
</dbReference>
<feature type="domain" description="Aminoacyl-transfer RNA synthetases class-II family profile" evidence="8">
    <location>
        <begin position="54"/>
        <end position="349"/>
    </location>
</feature>
<comment type="similarity">
    <text evidence="1 5">Belongs to the class-II aminoacyl-tRNA synthetase family.</text>
</comment>
<keyword evidence="3 5" id="KW-0030">Aminoacyl-tRNA synthetase</keyword>
<keyword evidence="2 5" id="KW-0547">Nucleotide-binding</keyword>
<dbReference type="PIRSF" id="PIRSF001549">
    <property type="entry name" value="His-tRNA_synth"/>
    <property type="match status" value="1"/>
</dbReference>
<dbReference type="InterPro" id="IPR015807">
    <property type="entry name" value="His-tRNA-ligase"/>
</dbReference>
<evidence type="ECO:0000256" key="3">
    <source>
        <dbReference type="ARBA" id="ARBA00023146"/>
    </source>
</evidence>
<evidence type="ECO:0000256" key="6">
    <source>
        <dbReference type="PIRSR" id="PIRSR001549-1"/>
    </source>
</evidence>
<feature type="binding site" evidence="6">
    <location>
        <begin position="118"/>
        <end position="120"/>
    </location>
    <ligand>
        <name>L-histidine</name>
        <dbReference type="ChEBI" id="CHEBI:57595"/>
    </ligand>
</feature>
<feature type="region of interest" description="Disordered" evidence="7">
    <location>
        <begin position="1"/>
        <end position="28"/>
    </location>
</feature>
<dbReference type="PANTHER" id="PTHR43707">
    <property type="entry name" value="HISTIDYL-TRNA SYNTHETASE"/>
    <property type="match status" value="1"/>
</dbReference>
<organism evidence="9 10">
    <name type="scientific">Candidatus Magasanikbacteria bacterium CG_4_9_14_3_um_filter_32_9</name>
    <dbReference type="NCBI Taxonomy" id="1974644"/>
    <lineage>
        <taxon>Bacteria</taxon>
        <taxon>Candidatus Magasanikiibacteriota</taxon>
    </lineage>
</organism>
<keyword evidence="5" id="KW-0648">Protein biosynthesis</keyword>
<dbReference type="SUPFAM" id="SSF52954">
    <property type="entry name" value="Class II aaRS ABD-related"/>
    <property type="match status" value="1"/>
</dbReference>
<dbReference type="GO" id="GO:0004821">
    <property type="term" value="F:histidine-tRNA ligase activity"/>
    <property type="evidence" value="ECO:0007669"/>
    <property type="project" value="UniProtKB-UniRule"/>
</dbReference>
<dbReference type="AlphaFoldDB" id="A0A2M7Z605"/>